<proteinExistence type="predicted"/>
<dbReference type="Gene3D" id="3.40.50.1000">
    <property type="entry name" value="HAD superfamily/HAD-like"/>
    <property type="match status" value="1"/>
</dbReference>
<evidence type="ECO:0000256" key="2">
    <source>
        <dbReference type="SAM" id="MobiDB-lite"/>
    </source>
</evidence>
<dbReference type="PANTHER" id="PTHR18901:SF38">
    <property type="entry name" value="PSEUDOURIDINE-5'-PHOSPHATASE"/>
    <property type="match status" value="1"/>
</dbReference>
<dbReference type="NCBIfam" id="TIGR01509">
    <property type="entry name" value="HAD-SF-IA-v3"/>
    <property type="match status" value="1"/>
</dbReference>
<dbReference type="SFLD" id="SFLDG01129">
    <property type="entry name" value="C1.5:_HAD__Beta-PGM__Phosphata"/>
    <property type="match status" value="1"/>
</dbReference>
<accession>A0A518GGH0</accession>
<dbReference type="PRINTS" id="PR00413">
    <property type="entry name" value="HADHALOGNASE"/>
</dbReference>
<dbReference type="InterPro" id="IPR023214">
    <property type="entry name" value="HAD_sf"/>
</dbReference>
<sequence>METIDGRFLHEHPSTHNSQRSLQHERHIYMQPWAHSIQAIAFDMDGLMVNTEELYTIVGHTILQRRDRKFTTDLKDRMTGLPGPVAWQLMIDLEQLSDTIDELELESKQIFAELLPQRLAPMPGLFELLDLLDARELPRCVATSSTRPFADQVLQQIGALDRVDFVVTAADVARGKPWPDIYLSAAERMGTQPANMLVLEDSHHGSQAGLAAGTCTVAVPGEHSLHHDFSGVYARAASLHDPLIASLLPPP</sequence>
<dbReference type="EC" id="3.1.3.-" evidence="3"/>
<dbReference type="EMBL" id="CP036298">
    <property type="protein sequence ID" value="QDV27689.1"/>
    <property type="molecule type" value="Genomic_DNA"/>
</dbReference>
<keyword evidence="1" id="KW-0175">Coiled coil</keyword>
<evidence type="ECO:0000313" key="3">
    <source>
        <dbReference type="EMBL" id="QDV27689.1"/>
    </source>
</evidence>
<dbReference type="Pfam" id="PF13419">
    <property type="entry name" value="HAD_2"/>
    <property type="match status" value="1"/>
</dbReference>
<gene>
    <name evidence="3" type="ORF">Q31a_60820</name>
</gene>
<name>A0A518GGH0_9BACT</name>
<dbReference type="InterPro" id="IPR041492">
    <property type="entry name" value="HAD_2"/>
</dbReference>
<reference evidence="3 4" key="1">
    <citation type="submission" date="2019-02" db="EMBL/GenBank/DDBJ databases">
        <title>Deep-cultivation of Planctomycetes and their phenomic and genomic characterization uncovers novel biology.</title>
        <authorList>
            <person name="Wiegand S."/>
            <person name="Jogler M."/>
            <person name="Boedeker C."/>
            <person name="Pinto D."/>
            <person name="Vollmers J."/>
            <person name="Rivas-Marin E."/>
            <person name="Kohn T."/>
            <person name="Peeters S.H."/>
            <person name="Heuer A."/>
            <person name="Rast P."/>
            <person name="Oberbeckmann S."/>
            <person name="Bunk B."/>
            <person name="Jeske O."/>
            <person name="Meyerdierks A."/>
            <person name="Storesund J.E."/>
            <person name="Kallscheuer N."/>
            <person name="Luecker S."/>
            <person name="Lage O.M."/>
            <person name="Pohl T."/>
            <person name="Merkel B.J."/>
            <person name="Hornburger P."/>
            <person name="Mueller R.-W."/>
            <person name="Bruemmer F."/>
            <person name="Labrenz M."/>
            <person name="Spormann A.M."/>
            <person name="Op den Camp H."/>
            <person name="Overmann J."/>
            <person name="Amann R."/>
            <person name="Jetten M.S.M."/>
            <person name="Mascher T."/>
            <person name="Medema M.H."/>
            <person name="Devos D.P."/>
            <person name="Kaster A.-K."/>
            <person name="Ovreas L."/>
            <person name="Rohde M."/>
            <person name="Galperin M.Y."/>
            <person name="Jogler C."/>
        </authorList>
    </citation>
    <scope>NUCLEOTIDE SEQUENCE [LARGE SCALE GENOMIC DNA]</scope>
    <source>
        <strain evidence="3 4">Q31a</strain>
    </source>
</reference>
<feature type="coiled-coil region" evidence="1">
    <location>
        <begin position="86"/>
        <end position="113"/>
    </location>
</feature>
<dbReference type="InterPro" id="IPR006439">
    <property type="entry name" value="HAD-SF_hydro_IA"/>
</dbReference>
<evidence type="ECO:0000313" key="4">
    <source>
        <dbReference type="Proteomes" id="UP000318017"/>
    </source>
</evidence>
<protein>
    <submittedName>
        <fullName evidence="3">Phosphorylated carbohydrates phosphatase</fullName>
        <ecNumber evidence="3">3.1.3.-</ecNumber>
    </submittedName>
</protein>
<dbReference type="InterPro" id="IPR023198">
    <property type="entry name" value="PGP-like_dom2"/>
</dbReference>
<organism evidence="3 4">
    <name type="scientific">Aureliella helgolandensis</name>
    <dbReference type="NCBI Taxonomy" id="2527968"/>
    <lineage>
        <taxon>Bacteria</taxon>
        <taxon>Pseudomonadati</taxon>
        <taxon>Planctomycetota</taxon>
        <taxon>Planctomycetia</taxon>
        <taxon>Pirellulales</taxon>
        <taxon>Pirellulaceae</taxon>
        <taxon>Aureliella</taxon>
    </lineage>
</organism>
<dbReference type="Proteomes" id="UP000318017">
    <property type="component" value="Chromosome"/>
</dbReference>
<keyword evidence="3" id="KW-0378">Hydrolase</keyword>
<dbReference type="RefSeq" id="WP_145085458.1">
    <property type="nucleotide sequence ID" value="NZ_CP036298.1"/>
</dbReference>
<dbReference type="KEGG" id="ahel:Q31a_60820"/>
<dbReference type="Gene3D" id="1.10.150.240">
    <property type="entry name" value="Putative phosphatase, domain 2"/>
    <property type="match status" value="1"/>
</dbReference>
<feature type="region of interest" description="Disordered" evidence="2">
    <location>
        <begin position="1"/>
        <end position="21"/>
    </location>
</feature>
<evidence type="ECO:0000256" key="1">
    <source>
        <dbReference type="SAM" id="Coils"/>
    </source>
</evidence>
<keyword evidence="4" id="KW-1185">Reference proteome</keyword>
<dbReference type="OrthoDB" id="9797743at2"/>
<dbReference type="SFLD" id="SFLDS00003">
    <property type="entry name" value="Haloacid_Dehalogenase"/>
    <property type="match status" value="1"/>
</dbReference>
<dbReference type="PANTHER" id="PTHR18901">
    <property type="entry name" value="2-DEOXYGLUCOSE-6-PHOSPHATE PHOSPHATASE 2"/>
    <property type="match status" value="1"/>
</dbReference>
<dbReference type="SUPFAM" id="SSF56784">
    <property type="entry name" value="HAD-like"/>
    <property type="match status" value="1"/>
</dbReference>
<dbReference type="InterPro" id="IPR036412">
    <property type="entry name" value="HAD-like_sf"/>
</dbReference>
<dbReference type="GO" id="GO:0016787">
    <property type="term" value="F:hydrolase activity"/>
    <property type="evidence" value="ECO:0007669"/>
    <property type="project" value="UniProtKB-KW"/>
</dbReference>
<dbReference type="AlphaFoldDB" id="A0A518GGH0"/>
<feature type="compositionally biased region" description="Basic and acidic residues" evidence="2">
    <location>
        <begin position="1"/>
        <end position="14"/>
    </location>
</feature>